<dbReference type="EMBL" id="JBBPBN010000006">
    <property type="protein sequence ID" value="KAK9035941.1"/>
    <property type="molecule type" value="Genomic_DNA"/>
</dbReference>
<sequence length="140" mass="14908">MSSEPAMRDHIVLPPVHPSPSNVDGGQDSLGNHKSRVSDGQLRDIVETESAGLQISDNTCSSGELGDTEEPGHNATQGEEILPVVSTTLPGVSARANSHPMVTRSKLGLRGTVSVKSFFPWVVYLEVVQVTGLEFLLNGF</sequence>
<reference evidence="2 3" key="1">
    <citation type="journal article" date="2024" name="G3 (Bethesda)">
        <title>Genome assembly of Hibiscus sabdariffa L. provides insights into metabolisms of medicinal natural products.</title>
        <authorList>
            <person name="Kim T."/>
        </authorList>
    </citation>
    <scope>NUCLEOTIDE SEQUENCE [LARGE SCALE GENOMIC DNA]</scope>
    <source>
        <strain evidence="2">TK-2024</strain>
        <tissue evidence="2">Old leaves</tissue>
    </source>
</reference>
<proteinExistence type="predicted"/>
<feature type="region of interest" description="Disordered" evidence="1">
    <location>
        <begin position="53"/>
        <end position="79"/>
    </location>
</feature>
<gene>
    <name evidence="2" type="ORF">V6N11_077964</name>
</gene>
<comment type="caution">
    <text evidence="2">The sequence shown here is derived from an EMBL/GenBank/DDBJ whole genome shotgun (WGS) entry which is preliminary data.</text>
</comment>
<feature type="compositionally biased region" description="Basic and acidic residues" evidence="1">
    <location>
        <begin position="1"/>
        <end position="11"/>
    </location>
</feature>
<feature type="compositionally biased region" description="Polar residues" evidence="1">
    <location>
        <begin position="19"/>
        <end position="32"/>
    </location>
</feature>
<organism evidence="2 3">
    <name type="scientific">Hibiscus sabdariffa</name>
    <name type="common">roselle</name>
    <dbReference type="NCBI Taxonomy" id="183260"/>
    <lineage>
        <taxon>Eukaryota</taxon>
        <taxon>Viridiplantae</taxon>
        <taxon>Streptophyta</taxon>
        <taxon>Embryophyta</taxon>
        <taxon>Tracheophyta</taxon>
        <taxon>Spermatophyta</taxon>
        <taxon>Magnoliopsida</taxon>
        <taxon>eudicotyledons</taxon>
        <taxon>Gunneridae</taxon>
        <taxon>Pentapetalae</taxon>
        <taxon>rosids</taxon>
        <taxon>malvids</taxon>
        <taxon>Malvales</taxon>
        <taxon>Malvaceae</taxon>
        <taxon>Malvoideae</taxon>
        <taxon>Hibiscus</taxon>
    </lineage>
</organism>
<keyword evidence="3" id="KW-1185">Reference proteome</keyword>
<dbReference type="Proteomes" id="UP001396334">
    <property type="component" value="Unassembled WGS sequence"/>
</dbReference>
<evidence type="ECO:0000256" key="1">
    <source>
        <dbReference type="SAM" id="MobiDB-lite"/>
    </source>
</evidence>
<protein>
    <submittedName>
        <fullName evidence="2">Uncharacterized protein</fullName>
    </submittedName>
</protein>
<accession>A0ABR2TEL8</accession>
<evidence type="ECO:0000313" key="3">
    <source>
        <dbReference type="Proteomes" id="UP001396334"/>
    </source>
</evidence>
<feature type="compositionally biased region" description="Polar residues" evidence="1">
    <location>
        <begin position="53"/>
        <end position="62"/>
    </location>
</feature>
<feature type="region of interest" description="Disordered" evidence="1">
    <location>
        <begin position="1"/>
        <end position="39"/>
    </location>
</feature>
<evidence type="ECO:0000313" key="2">
    <source>
        <dbReference type="EMBL" id="KAK9035941.1"/>
    </source>
</evidence>
<name>A0ABR2TEL8_9ROSI</name>